<evidence type="ECO:0000256" key="5">
    <source>
        <dbReference type="SAM" id="SignalP"/>
    </source>
</evidence>
<keyword evidence="4" id="KW-0574">Periplasm</keyword>
<dbReference type="InterPro" id="IPR005588">
    <property type="entry name" value="MucB_RseB"/>
</dbReference>
<dbReference type="InterPro" id="IPR038484">
    <property type="entry name" value="MucB/RseB_C_sf"/>
</dbReference>
<proteinExistence type="inferred from homology"/>
<dbReference type="CDD" id="cd16327">
    <property type="entry name" value="RseB"/>
    <property type="match status" value="1"/>
</dbReference>
<dbReference type="Pfam" id="PF17188">
    <property type="entry name" value="MucB_RseB_C"/>
    <property type="match status" value="1"/>
</dbReference>
<evidence type="ECO:0000256" key="4">
    <source>
        <dbReference type="ARBA" id="ARBA00022764"/>
    </source>
</evidence>
<keyword evidence="9" id="KW-1185">Reference proteome</keyword>
<dbReference type="Gene3D" id="3.30.200.100">
    <property type="entry name" value="MucB/RseB, C-terminal domain"/>
    <property type="match status" value="1"/>
</dbReference>
<dbReference type="GO" id="GO:0030288">
    <property type="term" value="C:outer membrane-bounded periplasmic space"/>
    <property type="evidence" value="ECO:0007669"/>
    <property type="project" value="TreeGrafter"/>
</dbReference>
<evidence type="ECO:0000259" key="7">
    <source>
        <dbReference type="Pfam" id="PF17188"/>
    </source>
</evidence>
<protein>
    <submittedName>
        <fullName evidence="8">MucB/RseB C-terminal domain-containing protein</fullName>
    </submittedName>
</protein>
<dbReference type="AlphaFoldDB" id="A0A853FEL2"/>
<comment type="subcellular location">
    <subcellularLocation>
        <location evidence="1">Periplasm</location>
    </subcellularLocation>
</comment>
<dbReference type="InterPro" id="IPR033436">
    <property type="entry name" value="MucB/RseB_C"/>
</dbReference>
<evidence type="ECO:0000259" key="6">
    <source>
        <dbReference type="Pfam" id="PF03888"/>
    </source>
</evidence>
<keyword evidence="3 5" id="KW-0732">Signal</keyword>
<evidence type="ECO:0000256" key="1">
    <source>
        <dbReference type="ARBA" id="ARBA00004418"/>
    </source>
</evidence>
<dbReference type="GO" id="GO:0032885">
    <property type="term" value="P:regulation of polysaccharide biosynthetic process"/>
    <property type="evidence" value="ECO:0007669"/>
    <property type="project" value="TreeGrafter"/>
</dbReference>
<sequence>MARAYGTLMLAAACAIGAPSLASAEALDDPQGLALLQKVQNAARQLDYSGTYTYQQGAAMQSSRIVHIVDGTGERERIELLDGEPREFIRHNEVTQCLVPAKKLVIMEHRRGDRFPALILGNGKRIPEFYEIHTGSGGHRIAGRECVLLELVPKDAQRYGYRLCTDTETHLLLKAQVVGPDGVVDQIAFTSLRTGKQVAPEGLAPSWDTKGWKIFESDMAPVDLAKSGWRIPFPPGYEPVLEVSRNIKKASRRVNQLVLTDGLASISVFIEPHRVDKDPPFANEAVSTGAMNIFRTRIGNHWLTSLGEVPAQTVREIAEHTQYVPLAKHQ</sequence>
<dbReference type="Gene3D" id="2.50.20.10">
    <property type="entry name" value="Lipoprotein localisation LolA/LolB/LppX"/>
    <property type="match status" value="1"/>
</dbReference>
<dbReference type="EMBL" id="JACCEW010000005">
    <property type="protein sequence ID" value="NYT38329.1"/>
    <property type="molecule type" value="Genomic_DNA"/>
</dbReference>
<feature type="domain" description="MucB/RseB C-terminal" evidence="7">
    <location>
        <begin position="225"/>
        <end position="320"/>
    </location>
</feature>
<feature type="chain" id="PRO_5032862502" evidence="5">
    <location>
        <begin position="25"/>
        <end position="330"/>
    </location>
</feature>
<dbReference type="GO" id="GO:0045152">
    <property type="term" value="F:antisigma factor binding"/>
    <property type="evidence" value="ECO:0007669"/>
    <property type="project" value="TreeGrafter"/>
</dbReference>
<dbReference type="Pfam" id="PF03888">
    <property type="entry name" value="MucB_RseB"/>
    <property type="match status" value="1"/>
</dbReference>
<comment type="caution">
    <text evidence="8">The sequence shown here is derived from an EMBL/GenBank/DDBJ whole genome shotgun (WGS) entry which is preliminary data.</text>
</comment>
<evidence type="ECO:0000313" key="9">
    <source>
        <dbReference type="Proteomes" id="UP000580517"/>
    </source>
</evidence>
<comment type="similarity">
    <text evidence="2">Belongs to the RseB family.</text>
</comment>
<organism evidence="8 9">
    <name type="scientific">Allopusillimonas soli</name>
    <dbReference type="NCBI Taxonomy" id="659016"/>
    <lineage>
        <taxon>Bacteria</taxon>
        <taxon>Pseudomonadati</taxon>
        <taxon>Pseudomonadota</taxon>
        <taxon>Betaproteobacteria</taxon>
        <taxon>Burkholderiales</taxon>
        <taxon>Alcaligenaceae</taxon>
        <taxon>Allopusillimonas</taxon>
    </lineage>
</organism>
<feature type="signal peptide" evidence="5">
    <location>
        <begin position="1"/>
        <end position="24"/>
    </location>
</feature>
<evidence type="ECO:0000256" key="3">
    <source>
        <dbReference type="ARBA" id="ARBA00022729"/>
    </source>
</evidence>
<gene>
    <name evidence="8" type="ORF">H0A68_15705</name>
</gene>
<reference evidence="8 9" key="1">
    <citation type="submission" date="2020-07" db="EMBL/GenBank/DDBJ databases">
        <title>Taxonomic revisions and descriptions of new bacterial species based on genomic comparisons in the high-G+C-content subgroup of the family Alcaligenaceae.</title>
        <authorList>
            <person name="Szabo A."/>
            <person name="Felfoldi T."/>
        </authorList>
    </citation>
    <scope>NUCLEOTIDE SEQUENCE [LARGE SCALE GENOMIC DNA]</scope>
    <source>
        <strain evidence="8 9">DSM 25264</strain>
    </source>
</reference>
<dbReference type="PANTHER" id="PTHR38782">
    <property type="match status" value="1"/>
</dbReference>
<dbReference type="PANTHER" id="PTHR38782:SF1">
    <property type="entry name" value="SIGMA-E FACTOR REGULATORY PROTEIN RSEB"/>
    <property type="match status" value="1"/>
</dbReference>
<name>A0A853FEL2_9BURK</name>
<dbReference type="Proteomes" id="UP000580517">
    <property type="component" value="Unassembled WGS sequence"/>
</dbReference>
<dbReference type="OrthoDB" id="7067274at2"/>
<accession>A0A853FEL2</accession>
<evidence type="ECO:0000313" key="8">
    <source>
        <dbReference type="EMBL" id="NYT38329.1"/>
    </source>
</evidence>
<dbReference type="InterPro" id="IPR033434">
    <property type="entry name" value="MucB/RseB_N"/>
</dbReference>
<feature type="domain" description="MucB/RseB N-terminal" evidence="6">
    <location>
        <begin position="33"/>
        <end position="205"/>
    </location>
</feature>
<dbReference type="PIRSF" id="PIRSF005427">
    <property type="entry name" value="RseB"/>
    <property type="match status" value="1"/>
</dbReference>
<evidence type="ECO:0000256" key="2">
    <source>
        <dbReference type="ARBA" id="ARBA00008150"/>
    </source>
</evidence>